<dbReference type="AlphaFoldDB" id="A0A1M4X3L9"/>
<dbReference type="EMBL" id="FQTY01000009">
    <property type="protein sequence ID" value="SHE87812.1"/>
    <property type="molecule type" value="Genomic_DNA"/>
</dbReference>
<evidence type="ECO:0000313" key="4">
    <source>
        <dbReference type="Proteomes" id="UP000184114"/>
    </source>
</evidence>
<keyword evidence="1" id="KW-0175">Coiled coil</keyword>
<dbReference type="InterPro" id="IPR029063">
    <property type="entry name" value="SAM-dependent_MTases_sf"/>
</dbReference>
<sequence length="532" mass="62258">MKIKGIVEQITNESIAGWVIVNDDRKGIIEAPKVELKVNGETVAITFAVRKIEHESIISNHCGFKFLIKDLFDYLNKNDEITISVYDDILPIYKYGLSYKCDTTGNSSIDKLLERLNEGYVFDINGELKLSLKENEELRKEIIKLYDELRDIFNNDLSYDLYACYGTLLGIVREKNFISNDGNFDCAYLSKENNKDKVVEEFKIISKLLIKKGYQLKIFKSHIQVSNTKSDASINIYCSWFNDNLEFLLSFNYIGKEIISKKNKFEIETRTIQGSNVLIPKSYKDVLKQIYGERWEIPDFGFEWKTLNKSIGFLEDSDMNEIYWEQYYLDSKLQKPSSFCSFINDFIKEKYLILDIGCGSARDSFEFVQQGHEVIGLDRSEQAILFANSLIKEERYKNITFQKADISDKILMSEIFKKAKEQAKQKQKNIMYYSRFFLHSIDESNQRTFLEAISSHVDKGDIFVAEFRTKEDEERQKIYSNHYRRFIDEEDLLRQLKEICNISKILLFQKGTGFSIYKDEDPFLARIIVAKS</sequence>
<dbReference type="InterPro" id="IPR025714">
    <property type="entry name" value="Methyltranfer_dom"/>
</dbReference>
<accession>A0A1M4X3L9</accession>
<organism evidence="3 4">
    <name type="scientific">Tissierella praeacuta DSM 18095</name>
    <dbReference type="NCBI Taxonomy" id="1123404"/>
    <lineage>
        <taxon>Bacteria</taxon>
        <taxon>Bacillati</taxon>
        <taxon>Bacillota</taxon>
        <taxon>Tissierellia</taxon>
        <taxon>Tissierellales</taxon>
        <taxon>Tissierellaceae</taxon>
        <taxon>Tissierella</taxon>
    </lineage>
</organism>
<dbReference type="Proteomes" id="UP000184114">
    <property type="component" value="Unassembled WGS sequence"/>
</dbReference>
<dbReference type="RefSeq" id="WP_072976170.1">
    <property type="nucleotide sequence ID" value="NZ_FQTY01000009.1"/>
</dbReference>
<dbReference type="CDD" id="cd02440">
    <property type="entry name" value="AdoMet_MTases"/>
    <property type="match status" value="1"/>
</dbReference>
<name>A0A1M4X3L9_9FIRM</name>
<feature type="domain" description="Methyltransferase" evidence="2">
    <location>
        <begin position="348"/>
        <end position="416"/>
    </location>
</feature>
<evidence type="ECO:0000256" key="1">
    <source>
        <dbReference type="SAM" id="Coils"/>
    </source>
</evidence>
<dbReference type="Gene3D" id="3.40.50.150">
    <property type="entry name" value="Vaccinia Virus protein VP39"/>
    <property type="match status" value="1"/>
</dbReference>
<feature type="coiled-coil region" evidence="1">
    <location>
        <begin position="128"/>
        <end position="155"/>
    </location>
</feature>
<proteinExistence type="predicted"/>
<evidence type="ECO:0000259" key="2">
    <source>
        <dbReference type="Pfam" id="PF13847"/>
    </source>
</evidence>
<dbReference type="GO" id="GO:0008168">
    <property type="term" value="F:methyltransferase activity"/>
    <property type="evidence" value="ECO:0007669"/>
    <property type="project" value="UniProtKB-KW"/>
</dbReference>
<dbReference type="Pfam" id="PF13847">
    <property type="entry name" value="Methyltransf_31"/>
    <property type="match status" value="1"/>
</dbReference>
<keyword evidence="3" id="KW-0808">Transferase</keyword>
<dbReference type="STRING" id="1123404.SAMN02745784_02091"/>
<keyword evidence="4" id="KW-1185">Reference proteome</keyword>
<gene>
    <name evidence="3" type="ORF">SAMN02745784_02091</name>
</gene>
<dbReference type="SUPFAM" id="SSF53335">
    <property type="entry name" value="S-adenosyl-L-methionine-dependent methyltransferases"/>
    <property type="match status" value="1"/>
</dbReference>
<dbReference type="GeneID" id="90994089"/>
<protein>
    <submittedName>
        <fullName evidence="3">Methyltransferase domain-containing protein</fullName>
    </submittedName>
</protein>
<dbReference type="GO" id="GO:0032259">
    <property type="term" value="P:methylation"/>
    <property type="evidence" value="ECO:0007669"/>
    <property type="project" value="UniProtKB-KW"/>
</dbReference>
<evidence type="ECO:0000313" key="3">
    <source>
        <dbReference type="EMBL" id="SHE87812.1"/>
    </source>
</evidence>
<keyword evidence="3" id="KW-0489">Methyltransferase</keyword>
<reference evidence="4" key="1">
    <citation type="submission" date="2016-11" db="EMBL/GenBank/DDBJ databases">
        <authorList>
            <person name="Varghese N."/>
            <person name="Submissions S."/>
        </authorList>
    </citation>
    <scope>NUCLEOTIDE SEQUENCE [LARGE SCALE GENOMIC DNA]</scope>
    <source>
        <strain evidence="4">DSM 18095</strain>
    </source>
</reference>